<keyword evidence="3" id="KW-1185">Reference proteome</keyword>
<accession>A0A2V4AZG5</accession>
<dbReference type="EMBL" id="MASW01000002">
    <property type="protein sequence ID" value="PXY27411.1"/>
    <property type="molecule type" value="Genomic_DNA"/>
</dbReference>
<sequence>MTDQSTGEQRPPRDFAAFLLELAKGKTHRELSEALRDVVKGVTQTGKPGKLQLTLQFKKEKGTEALLIAGDVKKQAPVFDQPASIFYATELGDLQRTDPNQDELDYYGSTPKETTHP</sequence>
<dbReference type="AlphaFoldDB" id="A0A2V4AZG5"/>
<protein>
    <submittedName>
        <fullName evidence="2">Uncharacterized protein</fullName>
    </submittedName>
</protein>
<feature type="region of interest" description="Disordered" evidence="1">
    <location>
        <begin position="90"/>
        <end position="117"/>
    </location>
</feature>
<evidence type="ECO:0000256" key="1">
    <source>
        <dbReference type="SAM" id="MobiDB-lite"/>
    </source>
</evidence>
<proteinExistence type="predicted"/>
<organism evidence="2 3">
    <name type="scientific">Prauserella muralis</name>
    <dbReference type="NCBI Taxonomy" id="588067"/>
    <lineage>
        <taxon>Bacteria</taxon>
        <taxon>Bacillati</taxon>
        <taxon>Actinomycetota</taxon>
        <taxon>Actinomycetes</taxon>
        <taxon>Pseudonocardiales</taxon>
        <taxon>Pseudonocardiaceae</taxon>
        <taxon>Prauserella</taxon>
    </lineage>
</organism>
<evidence type="ECO:0000313" key="3">
    <source>
        <dbReference type="Proteomes" id="UP000249915"/>
    </source>
</evidence>
<gene>
    <name evidence="2" type="ORF">BAY60_13330</name>
</gene>
<evidence type="ECO:0000313" key="2">
    <source>
        <dbReference type="EMBL" id="PXY27411.1"/>
    </source>
</evidence>
<dbReference type="Proteomes" id="UP000249915">
    <property type="component" value="Unassembled WGS sequence"/>
</dbReference>
<dbReference type="RefSeq" id="WP_170160408.1">
    <property type="nucleotide sequence ID" value="NZ_MASW01000002.1"/>
</dbReference>
<comment type="caution">
    <text evidence="2">The sequence shown here is derived from an EMBL/GenBank/DDBJ whole genome shotgun (WGS) entry which is preliminary data.</text>
</comment>
<reference evidence="2 3" key="1">
    <citation type="submission" date="2016-07" db="EMBL/GenBank/DDBJ databases">
        <title>Draft genome sequence of Prauserella muralis DSM 45305, isolated from a mould-covered wall in an indoor environment.</title>
        <authorList>
            <person name="Ruckert C."/>
            <person name="Albersmeier A."/>
            <person name="Jiang C.-L."/>
            <person name="Jiang Y."/>
            <person name="Kalinowski J."/>
            <person name="Schneider O."/>
            <person name="Winkler A."/>
            <person name="Zotchev S.B."/>
        </authorList>
    </citation>
    <scope>NUCLEOTIDE SEQUENCE [LARGE SCALE GENOMIC DNA]</scope>
    <source>
        <strain evidence="2 3">DSM 45305</strain>
    </source>
</reference>
<name>A0A2V4AZG5_9PSEU</name>